<keyword evidence="2 10" id="KW-0812">Transmembrane</keyword>
<keyword evidence="9" id="KW-0175">Coiled coil</keyword>
<dbReference type="AlphaFoldDB" id="A0A9J6CNX3"/>
<dbReference type="PROSITE" id="PS00452">
    <property type="entry name" value="GUANYLATE_CYCLASE_1"/>
    <property type="match status" value="1"/>
</dbReference>
<keyword evidence="3" id="KW-0547">Nucleotide-binding</keyword>
<dbReference type="CDD" id="cd07302">
    <property type="entry name" value="CHD"/>
    <property type="match status" value="2"/>
</dbReference>
<feature type="domain" description="Guanylate cyclase" evidence="11">
    <location>
        <begin position="364"/>
        <end position="495"/>
    </location>
</feature>
<dbReference type="Proteomes" id="UP001107558">
    <property type="component" value="Chromosome 1"/>
</dbReference>
<gene>
    <name evidence="12" type="ORF">PVAND_012840</name>
</gene>
<proteinExistence type="inferred from homology"/>
<dbReference type="Gene3D" id="3.30.70.1230">
    <property type="entry name" value="Nucleotide cyclase"/>
    <property type="match status" value="2"/>
</dbReference>
<keyword evidence="4 10" id="KW-1133">Transmembrane helix</keyword>
<comment type="subcellular location">
    <subcellularLocation>
        <location evidence="1">Membrane</location>
    </subcellularLocation>
</comment>
<feature type="transmembrane region" description="Helical" evidence="10">
    <location>
        <begin position="285"/>
        <end position="305"/>
    </location>
</feature>
<evidence type="ECO:0000256" key="3">
    <source>
        <dbReference type="ARBA" id="ARBA00022741"/>
    </source>
</evidence>
<dbReference type="InterPro" id="IPR029787">
    <property type="entry name" value="Nucleotide_cyclase"/>
</dbReference>
<dbReference type="InterPro" id="IPR018297">
    <property type="entry name" value="A/G_cyclase_CS"/>
</dbReference>
<name>A0A9J6CNX3_POLVA</name>
<feature type="domain" description="Guanylate cyclase" evidence="11">
    <location>
        <begin position="804"/>
        <end position="869"/>
    </location>
</feature>
<dbReference type="SMART" id="SM00044">
    <property type="entry name" value="CYCc"/>
    <property type="match status" value="1"/>
</dbReference>
<dbReference type="OrthoDB" id="60033at2759"/>
<dbReference type="PANTHER" id="PTHR11920">
    <property type="entry name" value="GUANYLYL CYCLASE"/>
    <property type="match status" value="1"/>
</dbReference>
<evidence type="ECO:0000256" key="6">
    <source>
        <dbReference type="ARBA" id="ARBA00023180"/>
    </source>
</evidence>
<reference evidence="12" key="1">
    <citation type="submission" date="2021-03" db="EMBL/GenBank/DDBJ databases">
        <title>Chromosome level genome of the anhydrobiotic midge Polypedilum vanderplanki.</title>
        <authorList>
            <person name="Yoshida Y."/>
            <person name="Kikawada T."/>
            <person name="Gusev O."/>
        </authorList>
    </citation>
    <scope>NUCLEOTIDE SEQUENCE</scope>
    <source>
        <strain evidence="12">NIAS01</strain>
        <tissue evidence="12">Whole body or cell culture</tissue>
    </source>
</reference>
<dbReference type="InterPro" id="IPR050401">
    <property type="entry name" value="Cyclic_nucleotide_synthase"/>
</dbReference>
<comment type="similarity">
    <text evidence="8">Belongs to the adenylyl cyclase class-4/guanylyl cyclase family.</text>
</comment>
<dbReference type="PANTHER" id="PTHR11920:SF504">
    <property type="entry name" value="GUANYLATE CYCLASE"/>
    <property type="match status" value="1"/>
</dbReference>
<comment type="caution">
    <text evidence="12">The sequence shown here is derived from an EMBL/GenBank/DDBJ whole genome shotgun (WGS) entry which is preliminary data.</text>
</comment>
<evidence type="ECO:0000256" key="5">
    <source>
        <dbReference type="ARBA" id="ARBA00023136"/>
    </source>
</evidence>
<dbReference type="GO" id="GO:0001653">
    <property type="term" value="F:peptide receptor activity"/>
    <property type="evidence" value="ECO:0007669"/>
    <property type="project" value="TreeGrafter"/>
</dbReference>
<organism evidence="12 13">
    <name type="scientific">Polypedilum vanderplanki</name>
    <name type="common">Sleeping chironomid midge</name>
    <dbReference type="NCBI Taxonomy" id="319348"/>
    <lineage>
        <taxon>Eukaryota</taxon>
        <taxon>Metazoa</taxon>
        <taxon>Ecdysozoa</taxon>
        <taxon>Arthropoda</taxon>
        <taxon>Hexapoda</taxon>
        <taxon>Insecta</taxon>
        <taxon>Pterygota</taxon>
        <taxon>Neoptera</taxon>
        <taxon>Endopterygota</taxon>
        <taxon>Diptera</taxon>
        <taxon>Nematocera</taxon>
        <taxon>Chironomoidea</taxon>
        <taxon>Chironomidae</taxon>
        <taxon>Chironominae</taxon>
        <taxon>Polypedilum</taxon>
        <taxon>Polypedilum</taxon>
    </lineage>
</organism>
<evidence type="ECO:0000256" key="4">
    <source>
        <dbReference type="ARBA" id="ARBA00022989"/>
    </source>
</evidence>
<dbReference type="SUPFAM" id="SSF55073">
    <property type="entry name" value="Nucleotide cyclase"/>
    <property type="match status" value="2"/>
</dbReference>
<keyword evidence="7 8" id="KW-0456">Lyase</keyword>
<evidence type="ECO:0000256" key="9">
    <source>
        <dbReference type="SAM" id="Coils"/>
    </source>
</evidence>
<dbReference type="GO" id="GO:0035556">
    <property type="term" value="P:intracellular signal transduction"/>
    <property type="evidence" value="ECO:0007669"/>
    <property type="project" value="InterPro"/>
</dbReference>
<dbReference type="GO" id="GO:0007168">
    <property type="term" value="P:receptor guanylyl cyclase signaling pathway"/>
    <property type="evidence" value="ECO:0007669"/>
    <property type="project" value="TreeGrafter"/>
</dbReference>
<dbReference type="GO" id="GO:0005886">
    <property type="term" value="C:plasma membrane"/>
    <property type="evidence" value="ECO:0007669"/>
    <property type="project" value="TreeGrafter"/>
</dbReference>
<dbReference type="Pfam" id="PF00211">
    <property type="entry name" value="Guanylate_cyc"/>
    <property type="match status" value="2"/>
</dbReference>
<dbReference type="InterPro" id="IPR001054">
    <property type="entry name" value="A/G_cyclase"/>
</dbReference>
<sequence>MQYRIEVNDIEEQCQHATDLGKVVTRLQLERGDVAFYIWTNNSMLITNLTNRFTVTNEAINNMTTWTEIIIPALQRDSDNETEEEGEVLLNRTTFILRLNDFRSQIVSEDNRENNVFEAMLWYKEVNNVLLDYLTSKIKESDKSGIWRYLIGFKNLIRAIENIGVSAVYGINYFGRGTLSKENYVNYIKYDVLGKDLLNSSFIYVPYLKDEYKNLTNFPEYGSIKNMSKRITQNRLTSRNNEAAITYYRSMTHYIERLRTLHSSLRRRIKEEVSELLKEASDKEALGIMIVVTVVIVSPIIIIFMRNAVATIQLYSMNLAEKAKELRLEQKKSDAILFQMLPTSVAIKLKQTRQVPAEYFESVTVYFSDIVRFTEIASFCTPLEVCSFLNSIYKVFDERIAFYDVYKVETIGDAYMVASGLPERMTDKKHVSEIATMALDLLQASSCFKIPHSTNEKLEIRIGIHTGPCGAGIVGTKMPRYCLFGNTVNVASRMESCGAASKIHITSEVNDELMKIGGFKTELRGLIEVKGKGLMKTYWLTCRDAPILNFKDNIAENLERAIALTDNTIEQASNDSWLTESGETIKQTVLSNLSISRESLLQVNYSTFDKHHVLKYIYWHNLLNEHLIKQLSQRIGHSVSGLPVWRQVIAYKNLIEASEHISIAMILAVSFLMTDQISIIDYREFIRTYALSQEQLISASHFLHRKSIFDTEIELEMLKWYTKIFEIFASSSHDAIDVRHELIDNNSSFSNVDKSEGYECYQFMKKKIIPEIKKFQYDVKQNVRTNVANFSHQAIETTTKCHKHASEIAFMSLDLLVGVSNFCIPHRPYEKVRIRVGVNSGPCVAGVVGTSMPRYCLFAMKIHVSATTKELLDEHGGFILEKRGTIEIKGKGEMETFWLLGHEQLQGTQNLMPLQMDEIFQSNIFEPEFLQII</sequence>
<evidence type="ECO:0000256" key="7">
    <source>
        <dbReference type="ARBA" id="ARBA00023239"/>
    </source>
</evidence>
<evidence type="ECO:0000256" key="10">
    <source>
        <dbReference type="SAM" id="Phobius"/>
    </source>
</evidence>
<dbReference type="GO" id="GO:0000166">
    <property type="term" value="F:nucleotide binding"/>
    <property type="evidence" value="ECO:0007669"/>
    <property type="project" value="UniProtKB-KW"/>
</dbReference>
<evidence type="ECO:0000256" key="2">
    <source>
        <dbReference type="ARBA" id="ARBA00022692"/>
    </source>
</evidence>
<evidence type="ECO:0000313" key="13">
    <source>
        <dbReference type="Proteomes" id="UP001107558"/>
    </source>
</evidence>
<dbReference type="PROSITE" id="PS50125">
    <property type="entry name" value="GUANYLATE_CYCLASE_2"/>
    <property type="match status" value="2"/>
</dbReference>
<dbReference type="EMBL" id="JADBJN010000001">
    <property type="protein sequence ID" value="KAG5683567.1"/>
    <property type="molecule type" value="Genomic_DNA"/>
</dbReference>
<evidence type="ECO:0000259" key="11">
    <source>
        <dbReference type="PROSITE" id="PS50125"/>
    </source>
</evidence>
<keyword evidence="5 10" id="KW-0472">Membrane</keyword>
<keyword evidence="13" id="KW-1185">Reference proteome</keyword>
<dbReference type="FunFam" id="3.30.70.1230:FF:000028">
    <property type="entry name" value="Guanylate cyclase"/>
    <property type="match status" value="1"/>
</dbReference>
<evidence type="ECO:0000256" key="8">
    <source>
        <dbReference type="RuleBase" id="RU000405"/>
    </source>
</evidence>
<evidence type="ECO:0000313" key="12">
    <source>
        <dbReference type="EMBL" id="KAG5683567.1"/>
    </source>
</evidence>
<protein>
    <recommendedName>
        <fullName evidence="11">Guanylate cyclase domain-containing protein</fullName>
    </recommendedName>
</protein>
<evidence type="ECO:0000256" key="1">
    <source>
        <dbReference type="ARBA" id="ARBA00004370"/>
    </source>
</evidence>
<dbReference type="GO" id="GO:0004383">
    <property type="term" value="F:guanylate cyclase activity"/>
    <property type="evidence" value="ECO:0007669"/>
    <property type="project" value="TreeGrafter"/>
</dbReference>
<dbReference type="GO" id="GO:0004016">
    <property type="term" value="F:adenylate cyclase activity"/>
    <property type="evidence" value="ECO:0007669"/>
    <property type="project" value="TreeGrafter"/>
</dbReference>
<feature type="coiled-coil region" evidence="9">
    <location>
        <begin position="255"/>
        <end position="286"/>
    </location>
</feature>
<dbReference type="InterPro" id="IPR013587">
    <property type="entry name" value="Nitrate/nitrite_sensing"/>
</dbReference>
<dbReference type="Pfam" id="PF08376">
    <property type="entry name" value="NIT"/>
    <property type="match status" value="1"/>
</dbReference>
<dbReference type="Gene3D" id="6.10.250.780">
    <property type="match status" value="1"/>
</dbReference>
<keyword evidence="6" id="KW-0325">Glycoprotein</keyword>
<accession>A0A9J6CNX3</accession>